<dbReference type="STRING" id="1715692.RUE5091_00489"/>
<name>A0A0P1I2D2_9RHOB</name>
<protein>
    <submittedName>
        <fullName evidence="2">Glycosyltransferase family 25 (LPS biosynthesis protein)</fullName>
    </submittedName>
</protein>
<dbReference type="AlphaFoldDB" id="A0A0P1I2D2"/>
<dbReference type="Pfam" id="PF01755">
    <property type="entry name" value="Glyco_transf_25"/>
    <property type="match status" value="1"/>
</dbReference>
<accession>A0A0P1I2D2</accession>
<keyword evidence="3" id="KW-1185">Reference proteome</keyword>
<evidence type="ECO:0000313" key="3">
    <source>
        <dbReference type="Proteomes" id="UP000051260"/>
    </source>
</evidence>
<dbReference type="GO" id="GO:0016740">
    <property type="term" value="F:transferase activity"/>
    <property type="evidence" value="ECO:0007669"/>
    <property type="project" value="UniProtKB-KW"/>
</dbReference>
<reference evidence="3" key="1">
    <citation type="submission" date="2015-09" db="EMBL/GenBank/DDBJ databases">
        <authorList>
            <person name="Rodrigo-Torres L."/>
            <person name="Arahal D.R."/>
        </authorList>
    </citation>
    <scope>NUCLEOTIDE SEQUENCE [LARGE SCALE GENOMIC DNA]</scope>
    <source>
        <strain evidence="3">CECT 5091</strain>
    </source>
</reference>
<gene>
    <name evidence="2" type="ORF">RUE5091_00489</name>
</gene>
<dbReference type="InterPro" id="IPR002654">
    <property type="entry name" value="Glyco_trans_25"/>
</dbReference>
<sequence length="495" mass="56240">MRAGSQSDIAEGLGAFEGIVTKVIVLSLPDATERRERLPQHLAEFGISAFEWHDAFSPDHPKVQALQEQGLVASFPPCFRCGQKCCDCENNVLIPSQVANFASHLDIWESISQSGQRTLVIEDDVFFHPWTNRVVHRLRKKIQNGSIAFDAQTSMLLRMGWAKSRDHSAFRLFRVKHKDRLSNPCYALTPAFARLLLDRFTRVETTSDIFMHKQVADESNSWTVFPPIASELSWSDGSVDSQIHPKKNRLAFLAAHNRVDEHTEHEQRLRRHVQRMFSRPILCVGHPRTGTGYVAELCTKSGLDIGHETDGADGISSWMFAVDADENPWALDPIARTRRALHWRILIQTVRDPATAIPSIMRENEHAPASYSFRRDHIKSETGIDLDDFNTEAERAIASLCLWAQIIREQKPDFVFRIEHDSEALIDFLHDTGFDVHKEKLDLEPVNAEKLYKGVHYEKPKVADTDWGKIGPVPKKLLQEYCTLYGYTIPAGATK</sequence>
<organism evidence="2 3">
    <name type="scientific">Ruegeria denitrificans</name>
    <dbReference type="NCBI Taxonomy" id="1715692"/>
    <lineage>
        <taxon>Bacteria</taxon>
        <taxon>Pseudomonadati</taxon>
        <taxon>Pseudomonadota</taxon>
        <taxon>Alphaproteobacteria</taxon>
        <taxon>Rhodobacterales</taxon>
        <taxon>Roseobacteraceae</taxon>
        <taxon>Ruegeria</taxon>
    </lineage>
</organism>
<proteinExistence type="predicted"/>
<feature type="domain" description="Glycosyl transferase family 25" evidence="1">
    <location>
        <begin position="22"/>
        <end position="165"/>
    </location>
</feature>
<dbReference type="EMBL" id="CYUD01000001">
    <property type="protein sequence ID" value="CUJ86618.1"/>
    <property type="molecule type" value="Genomic_DNA"/>
</dbReference>
<evidence type="ECO:0000259" key="1">
    <source>
        <dbReference type="Pfam" id="PF01755"/>
    </source>
</evidence>
<evidence type="ECO:0000313" key="2">
    <source>
        <dbReference type="EMBL" id="CUJ86618.1"/>
    </source>
</evidence>
<keyword evidence="2" id="KW-0808">Transferase</keyword>
<dbReference type="Proteomes" id="UP000051260">
    <property type="component" value="Unassembled WGS sequence"/>
</dbReference>